<accession>A0A834LNQ9</accession>
<sequence>MAKEQADRAEPPPPSVVNDSNKSRGSAEHLDLTMRRSHFGVVDLLGSPRRLGQPLASGCRPSIAANRYDANATEVAVIGAVTLVRATCVAIIETFDIWEP</sequence>
<feature type="compositionally biased region" description="Basic and acidic residues" evidence="1">
    <location>
        <begin position="21"/>
        <end position="30"/>
    </location>
</feature>
<feature type="region of interest" description="Disordered" evidence="1">
    <location>
        <begin position="1"/>
        <end position="30"/>
    </location>
</feature>
<name>A0A834LNQ9_RHOSS</name>
<organism evidence="2 3">
    <name type="scientific">Rhododendron simsii</name>
    <name type="common">Sims's rhododendron</name>
    <dbReference type="NCBI Taxonomy" id="118357"/>
    <lineage>
        <taxon>Eukaryota</taxon>
        <taxon>Viridiplantae</taxon>
        <taxon>Streptophyta</taxon>
        <taxon>Embryophyta</taxon>
        <taxon>Tracheophyta</taxon>
        <taxon>Spermatophyta</taxon>
        <taxon>Magnoliopsida</taxon>
        <taxon>eudicotyledons</taxon>
        <taxon>Gunneridae</taxon>
        <taxon>Pentapetalae</taxon>
        <taxon>asterids</taxon>
        <taxon>Ericales</taxon>
        <taxon>Ericaceae</taxon>
        <taxon>Ericoideae</taxon>
        <taxon>Rhodoreae</taxon>
        <taxon>Rhododendron</taxon>
    </lineage>
</organism>
<proteinExistence type="predicted"/>
<evidence type="ECO:0000313" key="2">
    <source>
        <dbReference type="EMBL" id="KAF7142542.1"/>
    </source>
</evidence>
<evidence type="ECO:0000313" key="3">
    <source>
        <dbReference type="Proteomes" id="UP000626092"/>
    </source>
</evidence>
<dbReference type="OrthoDB" id="10560166at2759"/>
<dbReference type="EMBL" id="WJXA01000005">
    <property type="protein sequence ID" value="KAF7142542.1"/>
    <property type="molecule type" value="Genomic_DNA"/>
</dbReference>
<dbReference type="Proteomes" id="UP000626092">
    <property type="component" value="Unassembled WGS sequence"/>
</dbReference>
<gene>
    <name evidence="2" type="ORF">RHSIM_Rhsim05G0055300</name>
</gene>
<comment type="caution">
    <text evidence="2">The sequence shown here is derived from an EMBL/GenBank/DDBJ whole genome shotgun (WGS) entry which is preliminary data.</text>
</comment>
<dbReference type="AlphaFoldDB" id="A0A834LNQ9"/>
<protein>
    <submittedName>
        <fullName evidence="2">Uncharacterized protein</fullName>
    </submittedName>
</protein>
<evidence type="ECO:0000256" key="1">
    <source>
        <dbReference type="SAM" id="MobiDB-lite"/>
    </source>
</evidence>
<reference evidence="2" key="1">
    <citation type="submission" date="2019-11" db="EMBL/GenBank/DDBJ databases">
        <authorList>
            <person name="Liu Y."/>
            <person name="Hou J."/>
            <person name="Li T.-Q."/>
            <person name="Guan C.-H."/>
            <person name="Wu X."/>
            <person name="Wu H.-Z."/>
            <person name="Ling F."/>
            <person name="Zhang R."/>
            <person name="Shi X.-G."/>
            <person name="Ren J.-P."/>
            <person name="Chen E.-F."/>
            <person name="Sun J.-M."/>
        </authorList>
    </citation>
    <scope>NUCLEOTIDE SEQUENCE</scope>
    <source>
        <strain evidence="2">Adult_tree_wgs_1</strain>
        <tissue evidence="2">Leaves</tissue>
    </source>
</reference>
<keyword evidence="3" id="KW-1185">Reference proteome</keyword>
<feature type="compositionally biased region" description="Basic and acidic residues" evidence="1">
    <location>
        <begin position="1"/>
        <end position="10"/>
    </location>
</feature>